<evidence type="ECO:0000256" key="8">
    <source>
        <dbReference type="ARBA" id="ARBA00022840"/>
    </source>
</evidence>
<dbReference type="OrthoDB" id="205248at2759"/>
<dbReference type="InterPro" id="IPR008266">
    <property type="entry name" value="Tyr_kinase_AS"/>
</dbReference>
<dbReference type="GO" id="GO:0004674">
    <property type="term" value="F:protein serine/threonine kinase activity"/>
    <property type="evidence" value="ECO:0007669"/>
    <property type="project" value="UniProtKB-KW"/>
</dbReference>
<keyword evidence="7" id="KW-0418">Kinase</keyword>
<comment type="catalytic activity">
    <reaction evidence="11">
        <text>L-seryl-[protein] + ATP = O-phospho-L-seryl-[protein] + ADP + H(+)</text>
        <dbReference type="Rhea" id="RHEA:17989"/>
        <dbReference type="Rhea" id="RHEA-COMP:9863"/>
        <dbReference type="Rhea" id="RHEA-COMP:11604"/>
        <dbReference type="ChEBI" id="CHEBI:15378"/>
        <dbReference type="ChEBI" id="CHEBI:29999"/>
        <dbReference type="ChEBI" id="CHEBI:30616"/>
        <dbReference type="ChEBI" id="CHEBI:83421"/>
        <dbReference type="ChEBI" id="CHEBI:456216"/>
        <dbReference type="EC" id="2.7.11.1"/>
    </reaction>
</comment>
<dbReference type="Proteomes" id="UP000198406">
    <property type="component" value="Unassembled WGS sequence"/>
</dbReference>
<sequence length="584" mass="65708">MNAGNTGSRIWGVEAHSRGPVTSFASILKEEEDGKRAETAMHSEMDEEDQALLLAIERSKNDGEISAVDHEDEDEYFQQAVRLSLIEASAVNTEGKFDPSVQSDSALLQLVGDSNRNRYENGENLIPSGATDESDTHFSPAFSDQELSLEDQLAIQKALLEADEMEHKRSIELAIRLAQEEQEKETIFARQRQEASTGNVRIKTRAEVQAEMDAWPLRKNTPRLVEDETQEQDPGFRMNTAGRLEWARQNQSSVIGPDNEIRTKHDVELNGISNAHRLGLDHRYDEDVIVGNRAYNSFMSSLKRSSTNKGVAAHGTGRANSDADNTKRGMDSSVRLCITHAINNGVIEHLNGIVKEGKEAVIHHADGIKTSTSDVAVKIFKKIQEFRARGDYVDGDPRYRRESFRKASPHEQLALWAEKEYRNIVRAERAGVPVPAPLLVKENILFMQFIGEDGWPAPQLRELDLRRGSSRWSTLYEQVVLALQRLYSNAHLVHGDLSEYNILIASASTFGNRCDESSKKDLDELHVVFIDFGQAVDHKHPGAMDLLNRDIERVNKFFAIQGVEVISDNELMQMITRNWLPVDE</sequence>
<dbReference type="GO" id="GO:0046872">
    <property type="term" value="F:metal ion binding"/>
    <property type="evidence" value="ECO:0007669"/>
    <property type="project" value="UniProtKB-KW"/>
</dbReference>
<dbReference type="PROSITE" id="PS01245">
    <property type="entry name" value="RIO1"/>
    <property type="match status" value="1"/>
</dbReference>
<keyword evidence="5" id="KW-0479">Metal-binding</keyword>
<comment type="catalytic activity">
    <reaction evidence="10">
        <text>L-threonyl-[protein] + ATP = O-phospho-L-threonyl-[protein] + ADP + H(+)</text>
        <dbReference type="Rhea" id="RHEA:46608"/>
        <dbReference type="Rhea" id="RHEA-COMP:11060"/>
        <dbReference type="Rhea" id="RHEA-COMP:11605"/>
        <dbReference type="ChEBI" id="CHEBI:15378"/>
        <dbReference type="ChEBI" id="CHEBI:30013"/>
        <dbReference type="ChEBI" id="CHEBI:30616"/>
        <dbReference type="ChEBI" id="CHEBI:61977"/>
        <dbReference type="ChEBI" id="CHEBI:456216"/>
        <dbReference type="EC" id="2.7.11.1"/>
    </reaction>
</comment>
<dbReference type="AlphaFoldDB" id="A0A1Z5KKU6"/>
<evidence type="ECO:0000256" key="12">
    <source>
        <dbReference type="SAM" id="MobiDB-lite"/>
    </source>
</evidence>
<feature type="domain" description="Protein kinase" evidence="13">
    <location>
        <begin position="348"/>
        <end position="584"/>
    </location>
</feature>
<dbReference type="InterPro" id="IPR018934">
    <property type="entry name" value="RIO_dom"/>
</dbReference>
<dbReference type="InterPro" id="IPR011009">
    <property type="entry name" value="Kinase-like_dom_sf"/>
</dbReference>
<keyword evidence="3" id="KW-0723">Serine/threonine-protein kinase</keyword>
<name>A0A1Z5KKU6_FISSO</name>
<dbReference type="EMBL" id="BDSP01000252">
    <property type="protein sequence ID" value="GAX26896.1"/>
    <property type="molecule type" value="Genomic_DNA"/>
</dbReference>
<protein>
    <recommendedName>
        <fullName evidence="2">non-specific serine/threonine protein kinase</fullName>
        <ecNumber evidence="2">2.7.11.1</ecNumber>
    </recommendedName>
</protein>
<evidence type="ECO:0000256" key="2">
    <source>
        <dbReference type="ARBA" id="ARBA00012513"/>
    </source>
</evidence>
<gene>
    <name evidence="14" type="ORF">FisN_9Lh192</name>
</gene>
<keyword evidence="15" id="KW-1185">Reference proteome</keyword>
<dbReference type="Gene3D" id="1.10.510.10">
    <property type="entry name" value="Transferase(Phosphotransferase) domain 1"/>
    <property type="match status" value="1"/>
</dbReference>
<reference evidence="14 15" key="1">
    <citation type="journal article" date="2015" name="Plant Cell">
        <title>Oil accumulation by the oleaginous diatom Fistulifera solaris as revealed by the genome and transcriptome.</title>
        <authorList>
            <person name="Tanaka T."/>
            <person name="Maeda Y."/>
            <person name="Veluchamy A."/>
            <person name="Tanaka M."/>
            <person name="Abida H."/>
            <person name="Marechal E."/>
            <person name="Bowler C."/>
            <person name="Muto M."/>
            <person name="Sunaga Y."/>
            <person name="Tanaka M."/>
            <person name="Yoshino T."/>
            <person name="Taniguchi T."/>
            <person name="Fukuda Y."/>
            <person name="Nemoto M."/>
            <person name="Matsumoto M."/>
            <person name="Wong P.S."/>
            <person name="Aburatani S."/>
            <person name="Fujibuchi W."/>
        </authorList>
    </citation>
    <scope>NUCLEOTIDE SEQUENCE [LARGE SCALE GENOMIC DNA]</scope>
    <source>
        <strain evidence="14 15">JPCC DA0580</strain>
    </source>
</reference>
<dbReference type="InterPro" id="IPR000687">
    <property type="entry name" value="RIO_kinase"/>
</dbReference>
<dbReference type="InParanoid" id="A0A1Z5KKU6"/>
<organism evidence="14 15">
    <name type="scientific">Fistulifera solaris</name>
    <name type="common">Oleaginous diatom</name>
    <dbReference type="NCBI Taxonomy" id="1519565"/>
    <lineage>
        <taxon>Eukaryota</taxon>
        <taxon>Sar</taxon>
        <taxon>Stramenopiles</taxon>
        <taxon>Ochrophyta</taxon>
        <taxon>Bacillariophyta</taxon>
        <taxon>Bacillariophyceae</taxon>
        <taxon>Bacillariophycidae</taxon>
        <taxon>Naviculales</taxon>
        <taxon>Naviculaceae</taxon>
        <taxon>Fistulifera</taxon>
    </lineage>
</organism>
<keyword evidence="4" id="KW-0808">Transferase</keyword>
<evidence type="ECO:0000256" key="10">
    <source>
        <dbReference type="ARBA" id="ARBA00047899"/>
    </source>
</evidence>
<keyword evidence="8" id="KW-0067">ATP-binding</keyword>
<dbReference type="SMART" id="SM00090">
    <property type="entry name" value="RIO"/>
    <property type="match status" value="1"/>
</dbReference>
<proteinExistence type="inferred from homology"/>
<feature type="region of interest" description="Disordered" evidence="12">
    <location>
        <begin position="308"/>
        <end position="327"/>
    </location>
</feature>
<keyword evidence="9" id="KW-0460">Magnesium</keyword>
<dbReference type="InterPro" id="IPR018935">
    <property type="entry name" value="RIO_kinase_CS"/>
</dbReference>
<dbReference type="GO" id="GO:0005524">
    <property type="term" value="F:ATP binding"/>
    <property type="evidence" value="ECO:0007669"/>
    <property type="project" value="UniProtKB-KW"/>
</dbReference>
<comment type="similarity">
    <text evidence="1">Belongs to the protein kinase superfamily. RIO-type Ser/Thr kinase family.</text>
</comment>
<evidence type="ECO:0000256" key="3">
    <source>
        <dbReference type="ARBA" id="ARBA00022527"/>
    </source>
</evidence>
<evidence type="ECO:0000256" key="11">
    <source>
        <dbReference type="ARBA" id="ARBA00048679"/>
    </source>
</evidence>
<dbReference type="InterPro" id="IPR051272">
    <property type="entry name" value="RIO-type_Ser/Thr_kinase"/>
</dbReference>
<evidence type="ECO:0000313" key="14">
    <source>
        <dbReference type="EMBL" id="GAX26896.1"/>
    </source>
</evidence>
<dbReference type="SUPFAM" id="SSF56112">
    <property type="entry name" value="Protein kinase-like (PK-like)"/>
    <property type="match status" value="1"/>
</dbReference>
<evidence type="ECO:0000256" key="4">
    <source>
        <dbReference type="ARBA" id="ARBA00022679"/>
    </source>
</evidence>
<dbReference type="PROSITE" id="PS50011">
    <property type="entry name" value="PROTEIN_KINASE_DOM"/>
    <property type="match status" value="1"/>
</dbReference>
<dbReference type="EC" id="2.7.11.1" evidence="2"/>
<evidence type="ECO:0000256" key="5">
    <source>
        <dbReference type="ARBA" id="ARBA00022723"/>
    </source>
</evidence>
<comment type="caution">
    <text evidence="14">The sequence shown here is derived from an EMBL/GenBank/DDBJ whole genome shotgun (WGS) entry which is preliminary data.</text>
</comment>
<evidence type="ECO:0000313" key="15">
    <source>
        <dbReference type="Proteomes" id="UP000198406"/>
    </source>
</evidence>
<dbReference type="PROSITE" id="PS00109">
    <property type="entry name" value="PROTEIN_KINASE_TYR"/>
    <property type="match status" value="1"/>
</dbReference>
<evidence type="ECO:0000256" key="6">
    <source>
        <dbReference type="ARBA" id="ARBA00022741"/>
    </source>
</evidence>
<evidence type="ECO:0000259" key="13">
    <source>
        <dbReference type="PROSITE" id="PS50011"/>
    </source>
</evidence>
<evidence type="ECO:0000256" key="7">
    <source>
        <dbReference type="ARBA" id="ARBA00022777"/>
    </source>
</evidence>
<evidence type="ECO:0000256" key="1">
    <source>
        <dbReference type="ARBA" id="ARBA00009196"/>
    </source>
</evidence>
<keyword evidence="6" id="KW-0547">Nucleotide-binding</keyword>
<dbReference type="PANTHER" id="PTHR45723">
    <property type="entry name" value="SERINE/THREONINE-PROTEIN KINASE RIO1"/>
    <property type="match status" value="1"/>
</dbReference>
<dbReference type="Pfam" id="PF01163">
    <property type="entry name" value="RIO1"/>
    <property type="match status" value="2"/>
</dbReference>
<accession>A0A1Z5KKU6</accession>
<dbReference type="CDD" id="cd05145">
    <property type="entry name" value="RIO1_like"/>
    <property type="match status" value="1"/>
</dbReference>
<evidence type="ECO:0000256" key="9">
    <source>
        <dbReference type="ARBA" id="ARBA00022842"/>
    </source>
</evidence>
<dbReference type="Gene3D" id="3.30.200.20">
    <property type="entry name" value="Phosphorylase Kinase, domain 1"/>
    <property type="match status" value="1"/>
</dbReference>
<dbReference type="InterPro" id="IPR000719">
    <property type="entry name" value="Prot_kinase_dom"/>
</dbReference>